<name>A0A645D806_9ZZZZ</name>
<proteinExistence type="predicted"/>
<evidence type="ECO:0000313" key="1">
    <source>
        <dbReference type="EMBL" id="MPM84742.1"/>
    </source>
</evidence>
<accession>A0A645D806</accession>
<dbReference type="AlphaFoldDB" id="A0A645D806"/>
<gene>
    <name evidence="1" type="ORF">SDC9_131818</name>
</gene>
<protein>
    <submittedName>
        <fullName evidence="1">Uncharacterized protein</fullName>
    </submittedName>
</protein>
<sequence length="187" mass="19658">MLLPRVDATGTALPDEKLQQVQQIGDDALAKLQLSSAASPFSTVALQAVSDAYPIAGFSAPAAGSAGSYIQTPYLLIGDKADGFGGALTSAAQQVELGAYGLYRDEQSLILFHRLPNYETDAQFASLRSALLKKMWGDEFTKNCKAVWDTYAVEEDASAVSYYSPKKITFASAATDAPSASAASGNS</sequence>
<reference evidence="1" key="1">
    <citation type="submission" date="2019-08" db="EMBL/GenBank/DDBJ databases">
        <authorList>
            <person name="Kucharzyk K."/>
            <person name="Murdoch R.W."/>
            <person name="Higgins S."/>
            <person name="Loffler F."/>
        </authorList>
    </citation>
    <scope>NUCLEOTIDE SEQUENCE</scope>
</reference>
<comment type="caution">
    <text evidence="1">The sequence shown here is derived from an EMBL/GenBank/DDBJ whole genome shotgun (WGS) entry which is preliminary data.</text>
</comment>
<organism evidence="1">
    <name type="scientific">bioreactor metagenome</name>
    <dbReference type="NCBI Taxonomy" id="1076179"/>
    <lineage>
        <taxon>unclassified sequences</taxon>
        <taxon>metagenomes</taxon>
        <taxon>ecological metagenomes</taxon>
    </lineage>
</organism>
<dbReference type="EMBL" id="VSSQ01033215">
    <property type="protein sequence ID" value="MPM84742.1"/>
    <property type="molecule type" value="Genomic_DNA"/>
</dbReference>